<proteinExistence type="predicted"/>
<dbReference type="Proteomes" id="UP000226092">
    <property type="component" value="Segment"/>
</dbReference>
<accession>A0A223LEP1</accession>
<dbReference type="RefSeq" id="YP_009834631.1">
    <property type="nucleotide sequence ID" value="NC_048673.1"/>
</dbReference>
<reference evidence="1 2" key="1">
    <citation type="submission" date="2017-07" db="EMBL/GenBank/DDBJ databases">
        <title>In vitro design and evaluation of phage cocktails against multidrug-resistant Aeromonas salmonicida.</title>
        <authorList>
            <person name="Chen L."/>
            <person name="Yuan S."/>
            <person name="Ma Y."/>
        </authorList>
    </citation>
    <scope>NUCLEOTIDE SEQUENCE [LARGE SCALE GENOMIC DNA]</scope>
</reference>
<keyword evidence="2" id="KW-1185">Reference proteome</keyword>
<evidence type="ECO:0000313" key="2">
    <source>
        <dbReference type="Proteomes" id="UP000226092"/>
    </source>
</evidence>
<dbReference type="GeneID" id="55604698"/>
<dbReference type="KEGG" id="vg:55604698"/>
<name>A0A223LEP1_9CAUD</name>
<evidence type="ECO:0000313" key="1">
    <source>
        <dbReference type="EMBL" id="ASU00221.1"/>
    </source>
</evidence>
<protein>
    <submittedName>
        <fullName evidence="1">Uncharacterized protein</fullName>
    </submittedName>
</protein>
<dbReference type="EMBL" id="MF448340">
    <property type="protein sequence ID" value="ASU00221.1"/>
    <property type="molecule type" value="Genomic_DNA"/>
</dbReference>
<organism evidence="1 2">
    <name type="scientific">Aeromonas phage AS-zj</name>
    <dbReference type="NCBI Taxonomy" id="2024208"/>
    <lineage>
        <taxon>Viruses</taxon>
        <taxon>Duplodnaviria</taxon>
        <taxon>Heunggongvirae</taxon>
        <taxon>Uroviricota</taxon>
        <taxon>Caudoviricetes</taxon>
        <taxon>Pantevenvirales</taxon>
        <taxon>Straboviridae</taxon>
        <taxon>Emmerichvirinae</taxon>
        <taxon>Ceceduovirus</taxon>
        <taxon>Ceceduovirus aszj</taxon>
    </lineage>
</organism>
<sequence length="83" mass="9870">MYDVKRVIEICEEAYEKVEVVDMGNYTKIKTFYTKVCFFDEPCEMVCEYIVGVMESGIVVTRFKDKRMMVFKTIEEFSYWVGA</sequence>